<sequence length="586" mass="66131">MENHQKVLKQQPESQSLAWFSVWSDFISKSPFSTQVLSEKSSKVIQDILEAITRGDSCIDATQEDIQALGNLALHNQELSSTNVAPFIYDQYFLYLYRYWSLEASLAQQIIRLKQQTILDIPYMDVELLFSDEYQKNALKTVINNNLSIITGGPGTGKTYTLSRIIALLNYAQPNLRIAMAAPTGKAAQRMKEALQNSFNDSNLAEFLTPELKQITPITIHRLLGLGHSSHPKFNLKQPLPYDLIVVDEASMLDLNLANMLFCAIPDQARLILLGDAQQLASVDVGNVLADLQNMDALSENRINLVKSRRFKEGALIGKMAKFILNEHADSDILDKFSKTIVPAEILKDIQINAEMSDVVQLEYLPQDISSHTHLSTYYDQLFLGFKSYSQAIQKYLENEYSNASLYQVLEAFDQYRILTAIRHSLFGLESLNRQIEQRFLSSTQQLKIGDWYVGRPVMMTYNDYQLGLSNGDIGICLKRTSDSSTPFEVYFPSLEKWVLANRLPKNIETAYVLTIHKSQGSEFKHTAVVLDQKAKNLLSKELIYTAITRAKSVVSLLVDQAAFEQSIKVGTVRKSGLLSKINLLD</sequence>
<dbReference type="InterPro" id="IPR006344">
    <property type="entry name" value="RecD"/>
</dbReference>
<proteinExistence type="inferred from homology"/>
<dbReference type="Pfam" id="PF13538">
    <property type="entry name" value="UvrD_C_2"/>
    <property type="match status" value="1"/>
</dbReference>
<dbReference type="InterPro" id="IPR027785">
    <property type="entry name" value="UvrD-like_helicase_C"/>
</dbReference>
<keyword evidence="3" id="KW-0540">Nuclease</keyword>
<keyword evidence="3" id="KW-0234">DNA repair</keyword>
<evidence type="ECO:0000259" key="4">
    <source>
        <dbReference type="Pfam" id="PF13538"/>
    </source>
</evidence>
<evidence type="ECO:0000256" key="3">
    <source>
        <dbReference type="HAMAP-Rule" id="MF_01487"/>
    </source>
</evidence>
<dbReference type="HAMAP" id="MF_01487">
    <property type="entry name" value="RecD"/>
    <property type="match status" value="1"/>
</dbReference>
<comment type="subunit">
    <text evidence="3">Heterotrimer of RecB, RecC and RecD. All subunits contribute to DNA-binding.</text>
</comment>
<dbReference type="CDD" id="cd17933">
    <property type="entry name" value="DEXSc_RecD-like"/>
    <property type="match status" value="1"/>
</dbReference>
<keyword evidence="6" id="KW-1185">Reference proteome</keyword>
<reference evidence="5 6" key="1">
    <citation type="journal article" date="2015" name="Int. J. Syst. Evol. Microbiol.">
        <title>Acinetobacter equi sp. nov. isolated from horse faeces.</title>
        <authorList>
            <person name="Poppel M.T."/>
            <person name="Skiebe E."/>
            <person name="Laue M."/>
            <person name="Bergmann H."/>
            <person name="Ebersberger I."/>
            <person name="Garn T."/>
            <person name="Fruth A."/>
            <person name="Baumgardt S."/>
            <person name="Busse H.J."/>
            <person name="Wilharm G."/>
        </authorList>
    </citation>
    <scope>NUCLEOTIDE SEQUENCE [LARGE SCALE GENOMIC DNA]</scope>
    <source>
        <strain evidence="5 6">114</strain>
    </source>
</reference>
<evidence type="ECO:0000256" key="1">
    <source>
        <dbReference type="ARBA" id="ARBA00022741"/>
    </source>
</evidence>
<dbReference type="Gene3D" id="3.40.50.300">
    <property type="entry name" value="P-loop containing nucleotide triphosphate hydrolases"/>
    <property type="match status" value="3"/>
</dbReference>
<comment type="catalytic activity">
    <reaction evidence="3">
        <text>ATP + H2O = ADP + phosphate + H(+)</text>
        <dbReference type="Rhea" id="RHEA:13065"/>
        <dbReference type="ChEBI" id="CHEBI:15377"/>
        <dbReference type="ChEBI" id="CHEBI:15378"/>
        <dbReference type="ChEBI" id="CHEBI:30616"/>
        <dbReference type="ChEBI" id="CHEBI:43474"/>
        <dbReference type="ChEBI" id="CHEBI:456216"/>
        <dbReference type="EC" id="5.6.2.3"/>
    </reaction>
</comment>
<gene>
    <name evidence="3" type="primary">recD</name>
    <name evidence="5" type="ORF">AOY20_05670</name>
</gene>
<dbReference type="EC" id="5.6.2.3" evidence="3"/>
<dbReference type="STRING" id="1324350.AOY20_05670"/>
<dbReference type="GO" id="GO:0003677">
    <property type="term" value="F:DNA binding"/>
    <property type="evidence" value="ECO:0007669"/>
    <property type="project" value="UniProtKB-UniRule"/>
</dbReference>
<keyword evidence="3" id="KW-0413">Isomerase</keyword>
<dbReference type="Pfam" id="PF13245">
    <property type="entry name" value="AAA_19"/>
    <property type="match status" value="1"/>
</dbReference>
<keyword evidence="1 3" id="KW-0547">Nucleotide-binding</keyword>
<dbReference type="GO" id="GO:0000724">
    <property type="term" value="P:double-strand break repair via homologous recombination"/>
    <property type="evidence" value="ECO:0007669"/>
    <property type="project" value="UniProtKB-UniRule"/>
</dbReference>
<protein>
    <recommendedName>
        <fullName evidence="3">RecBCD enzyme subunit RecD</fullName>
        <ecNumber evidence="3">5.6.2.3</ecNumber>
    </recommendedName>
    <alternativeName>
        <fullName evidence="3">DNA 5'-3' helicase subunit RecD</fullName>
    </alternativeName>
    <alternativeName>
        <fullName evidence="3">Exonuclease V subunit RecD</fullName>
        <shortName evidence="3">ExoV subunit RecD</shortName>
    </alternativeName>
    <alternativeName>
        <fullName evidence="3">Helicase/nuclease RecBCD subunit RecD</fullName>
    </alternativeName>
</protein>
<organism evidence="5 6">
    <name type="scientific">Acinetobacter equi</name>
    <dbReference type="NCBI Taxonomy" id="1324350"/>
    <lineage>
        <taxon>Bacteria</taxon>
        <taxon>Pseudomonadati</taxon>
        <taxon>Pseudomonadota</taxon>
        <taxon>Gammaproteobacteria</taxon>
        <taxon>Moraxellales</taxon>
        <taxon>Moraxellaceae</taxon>
        <taxon>Acinetobacter</taxon>
    </lineage>
</organism>
<evidence type="ECO:0000313" key="5">
    <source>
        <dbReference type="EMBL" id="ALH95066.1"/>
    </source>
</evidence>
<dbReference type="RefSeq" id="WP_054580964.1">
    <property type="nucleotide sequence ID" value="NZ_CP012808.1"/>
</dbReference>
<comment type="similarity">
    <text evidence="3">Belongs to the RecD family.</text>
</comment>
<dbReference type="OrthoDB" id="9803432at2"/>
<keyword evidence="3" id="KW-0347">Helicase</keyword>
<name>A0A0N9W211_9GAMM</name>
<dbReference type="GO" id="GO:0009338">
    <property type="term" value="C:exodeoxyribonuclease V complex"/>
    <property type="evidence" value="ECO:0007669"/>
    <property type="project" value="InterPro"/>
</dbReference>
<dbReference type="SUPFAM" id="SSF52540">
    <property type="entry name" value="P-loop containing nucleoside triphosphate hydrolases"/>
    <property type="match status" value="1"/>
</dbReference>
<comment type="function">
    <text evidence="3">A helicase/nuclease that prepares dsDNA breaks (DSB) for recombinational DNA repair. Binds to DSBs and unwinds DNA via a highly rapid and processive ATP-dependent bidirectional helicase activity. Unwinds dsDNA until it encounters a Chi (crossover hotspot instigator) sequence from the 3' direction. Cuts ssDNA a few nucleotides 3' to the Chi site. The properties and activities of the enzyme are changed at Chi. The Chi-altered holoenzyme produces a long 3'-ssDNA overhang and facilitates RecA-binding to the ssDNA for homologous DNA recombination and repair. Holoenzyme degrades any linearized DNA that is unable to undergo homologous recombination. In the holoenzyme this subunit has ssDNA-dependent ATPase and 5'-3' helicase activity. When added to pre-assembled RecBC greatly stimulates nuclease activity and augments holoenzyme processivity. Negatively regulates the RecA-loading ability of RecBCD.</text>
</comment>
<dbReference type="CDD" id="cd18809">
    <property type="entry name" value="SF1_C_RecD"/>
    <property type="match status" value="1"/>
</dbReference>
<evidence type="ECO:0000313" key="6">
    <source>
        <dbReference type="Proteomes" id="UP000064939"/>
    </source>
</evidence>
<dbReference type="GO" id="GO:0017116">
    <property type="term" value="F:single-stranded DNA helicase activity"/>
    <property type="evidence" value="ECO:0007669"/>
    <property type="project" value="TreeGrafter"/>
</dbReference>
<dbReference type="GO" id="GO:0043139">
    <property type="term" value="F:5'-3' DNA helicase activity"/>
    <property type="evidence" value="ECO:0007669"/>
    <property type="project" value="UniProtKB-UniRule"/>
</dbReference>
<feature type="domain" description="UvrD-like helicase C-terminal" evidence="4">
    <location>
        <begin position="511"/>
        <end position="556"/>
    </location>
</feature>
<keyword evidence="2 3" id="KW-0067">ATP-binding</keyword>
<dbReference type="PANTHER" id="PTHR43788:SF6">
    <property type="entry name" value="DNA HELICASE B"/>
    <property type="match status" value="1"/>
</dbReference>
<comment type="miscellaneous">
    <text evidence="3">In the RecBCD complex, RecB has a slow 3'-5' helicase, an exonuclease activity and loads RecA onto ssDNA, RecD has a fast 5'-3' helicase activity, while RecC stimulates the ATPase and processivity of the RecB helicase and contributes to recognition of the Chi site.</text>
</comment>
<keyword evidence="3" id="KW-0238">DNA-binding</keyword>
<dbReference type="AlphaFoldDB" id="A0A0N9W211"/>
<keyword evidence="3" id="KW-0378">Hydrolase</keyword>
<dbReference type="InterPro" id="IPR027417">
    <property type="entry name" value="P-loop_NTPase"/>
</dbReference>
<dbReference type="InterPro" id="IPR050534">
    <property type="entry name" value="Coronavir_polyprotein_1ab"/>
</dbReference>
<dbReference type="GO" id="GO:0008854">
    <property type="term" value="F:exodeoxyribonuclease V activity"/>
    <property type="evidence" value="ECO:0007669"/>
    <property type="project" value="InterPro"/>
</dbReference>
<dbReference type="EMBL" id="CP012808">
    <property type="protein sequence ID" value="ALH95066.1"/>
    <property type="molecule type" value="Genomic_DNA"/>
</dbReference>
<accession>A0A0N9W211</accession>
<keyword evidence="3" id="KW-0227">DNA damage</keyword>
<dbReference type="NCBIfam" id="TIGR01447">
    <property type="entry name" value="recD"/>
    <property type="match status" value="1"/>
</dbReference>
<dbReference type="GO" id="GO:0005524">
    <property type="term" value="F:ATP binding"/>
    <property type="evidence" value="ECO:0007669"/>
    <property type="project" value="UniProtKB-UniRule"/>
</dbReference>
<keyword evidence="3 5" id="KW-0269">Exonuclease</keyword>
<dbReference type="KEGG" id="aei:AOY20_05670"/>
<dbReference type="GO" id="GO:0016887">
    <property type="term" value="F:ATP hydrolysis activity"/>
    <property type="evidence" value="ECO:0007669"/>
    <property type="project" value="RHEA"/>
</dbReference>
<dbReference type="Proteomes" id="UP000064939">
    <property type="component" value="Chromosome"/>
</dbReference>
<dbReference type="PANTHER" id="PTHR43788">
    <property type="entry name" value="DNA2/NAM7 HELICASE FAMILY MEMBER"/>
    <property type="match status" value="1"/>
</dbReference>
<feature type="binding site" evidence="3">
    <location>
        <begin position="152"/>
        <end position="159"/>
    </location>
    <ligand>
        <name>ATP</name>
        <dbReference type="ChEBI" id="CHEBI:30616"/>
    </ligand>
</feature>
<evidence type="ECO:0000256" key="2">
    <source>
        <dbReference type="ARBA" id="ARBA00022840"/>
    </source>
</evidence>